<evidence type="ECO:0000313" key="8">
    <source>
        <dbReference type="EMBL" id="KAF2836403.1"/>
    </source>
</evidence>
<comment type="caution">
    <text evidence="6">Lacks conserved residue(s) required for the propagation of feature annotation.</text>
</comment>
<evidence type="ECO:0000256" key="1">
    <source>
        <dbReference type="ARBA" id="ARBA00022692"/>
    </source>
</evidence>
<gene>
    <name evidence="8" type="ORF">M501DRAFT_939696</name>
</gene>
<comment type="function">
    <text evidence="6">Required for the assembly of the V0 complex of the vacuolar ATPase (V-ATPase) in the endoplasmic reticulum.</text>
</comment>
<keyword evidence="3 6" id="KW-1133">Transmembrane helix</keyword>
<evidence type="ECO:0000256" key="7">
    <source>
        <dbReference type="SAM" id="MobiDB-lite"/>
    </source>
</evidence>
<dbReference type="OrthoDB" id="160405at2759"/>
<organism evidence="8 9">
    <name type="scientific">Patellaria atrata CBS 101060</name>
    <dbReference type="NCBI Taxonomy" id="1346257"/>
    <lineage>
        <taxon>Eukaryota</taxon>
        <taxon>Fungi</taxon>
        <taxon>Dikarya</taxon>
        <taxon>Ascomycota</taxon>
        <taxon>Pezizomycotina</taxon>
        <taxon>Dothideomycetes</taxon>
        <taxon>Dothideomycetes incertae sedis</taxon>
        <taxon>Patellariales</taxon>
        <taxon>Patellariaceae</taxon>
        <taxon>Patellaria</taxon>
    </lineage>
</organism>
<dbReference type="Pfam" id="PF09446">
    <property type="entry name" value="VMA21"/>
    <property type="match status" value="1"/>
</dbReference>
<dbReference type="HAMAP" id="MF_03058">
    <property type="entry name" value="VMA21"/>
    <property type="match status" value="1"/>
</dbReference>
<dbReference type="GO" id="GO:0070072">
    <property type="term" value="P:vacuolar proton-transporting V-type ATPase complex assembly"/>
    <property type="evidence" value="ECO:0007669"/>
    <property type="project" value="UniProtKB-UniRule"/>
</dbReference>
<evidence type="ECO:0000256" key="6">
    <source>
        <dbReference type="HAMAP-Rule" id="MF_03058"/>
    </source>
</evidence>
<evidence type="ECO:0000256" key="5">
    <source>
        <dbReference type="ARBA" id="ARBA00023329"/>
    </source>
</evidence>
<dbReference type="GO" id="GO:0033116">
    <property type="term" value="C:endoplasmic reticulum-Golgi intermediate compartment membrane"/>
    <property type="evidence" value="ECO:0007669"/>
    <property type="project" value="UniProtKB-SubCell"/>
</dbReference>
<keyword evidence="2 6" id="KW-0256">Endoplasmic reticulum</keyword>
<dbReference type="Proteomes" id="UP000799429">
    <property type="component" value="Unassembled WGS sequence"/>
</dbReference>
<dbReference type="PANTHER" id="PTHR31792:SF3">
    <property type="entry name" value="VACUOLAR ATPASE ASSEMBLY INTEGRAL MEMBRANE PROTEIN VMA21"/>
    <property type="match status" value="1"/>
</dbReference>
<protein>
    <recommendedName>
        <fullName evidence="10">Vacuolar ATPase assembly integral membrane protein VMA21</fullName>
    </recommendedName>
</protein>
<comment type="subcellular location">
    <subcellularLocation>
        <location evidence="6">Endoplasmic reticulum membrane</location>
        <topology evidence="6">Multi-pass membrane protein</topology>
    </subcellularLocation>
    <subcellularLocation>
        <location evidence="6">Endoplasmic reticulum-Golgi intermediate compartment membrane</location>
        <topology evidence="6">Multi-pass membrane protein</topology>
    </subcellularLocation>
    <subcellularLocation>
        <location evidence="6">Cytoplasmic vesicle</location>
        <location evidence="6">COPII-coated vesicle membrane</location>
        <topology evidence="6">Multi-pass membrane protein</topology>
    </subcellularLocation>
</comment>
<dbReference type="GO" id="GO:0012507">
    <property type="term" value="C:ER to Golgi transport vesicle membrane"/>
    <property type="evidence" value="ECO:0007669"/>
    <property type="project" value="UniProtKB-SubCell"/>
</dbReference>
<dbReference type="PANTHER" id="PTHR31792">
    <property type="entry name" value="VACUOLAR ATPASE ASSEMBLY INTEGRAL MEMBRANE PROTEIN VMA21"/>
    <property type="match status" value="1"/>
</dbReference>
<evidence type="ECO:0000256" key="2">
    <source>
        <dbReference type="ARBA" id="ARBA00022824"/>
    </source>
</evidence>
<keyword evidence="1 6" id="KW-0812">Transmembrane</keyword>
<proteinExistence type="inferred from homology"/>
<evidence type="ECO:0000313" key="9">
    <source>
        <dbReference type="Proteomes" id="UP000799429"/>
    </source>
</evidence>
<comment type="similarity">
    <text evidence="6">Belongs to the VMA21 family.</text>
</comment>
<feature type="region of interest" description="Disordered" evidence="7">
    <location>
        <begin position="1"/>
        <end position="32"/>
    </location>
</feature>
<dbReference type="GO" id="GO:0005789">
    <property type="term" value="C:endoplasmic reticulum membrane"/>
    <property type="evidence" value="ECO:0007669"/>
    <property type="project" value="UniProtKB-SubCell"/>
</dbReference>
<keyword evidence="5 6" id="KW-0968">Cytoplasmic vesicle</keyword>
<reference evidence="8" key="1">
    <citation type="journal article" date="2020" name="Stud. Mycol.">
        <title>101 Dothideomycetes genomes: a test case for predicting lifestyles and emergence of pathogens.</title>
        <authorList>
            <person name="Haridas S."/>
            <person name="Albert R."/>
            <person name="Binder M."/>
            <person name="Bloem J."/>
            <person name="Labutti K."/>
            <person name="Salamov A."/>
            <person name="Andreopoulos B."/>
            <person name="Baker S."/>
            <person name="Barry K."/>
            <person name="Bills G."/>
            <person name="Bluhm B."/>
            <person name="Cannon C."/>
            <person name="Castanera R."/>
            <person name="Culley D."/>
            <person name="Daum C."/>
            <person name="Ezra D."/>
            <person name="Gonzalez J."/>
            <person name="Henrissat B."/>
            <person name="Kuo A."/>
            <person name="Liang C."/>
            <person name="Lipzen A."/>
            <person name="Lutzoni F."/>
            <person name="Magnuson J."/>
            <person name="Mondo S."/>
            <person name="Nolan M."/>
            <person name="Ohm R."/>
            <person name="Pangilinan J."/>
            <person name="Park H.-J."/>
            <person name="Ramirez L."/>
            <person name="Alfaro M."/>
            <person name="Sun H."/>
            <person name="Tritt A."/>
            <person name="Yoshinaga Y."/>
            <person name="Zwiers L.-H."/>
            <person name="Turgeon B."/>
            <person name="Goodwin S."/>
            <person name="Spatafora J."/>
            <person name="Crous P."/>
            <person name="Grigoriev I."/>
        </authorList>
    </citation>
    <scope>NUCLEOTIDE SEQUENCE</scope>
    <source>
        <strain evidence="8">CBS 101060</strain>
    </source>
</reference>
<comment type="caution">
    <text evidence="8">The sequence shown here is derived from an EMBL/GenBank/DDBJ whole genome shotgun (WGS) entry which is preliminary data.</text>
</comment>
<feature type="transmembrane region" description="Helical" evidence="6">
    <location>
        <begin position="73"/>
        <end position="92"/>
    </location>
</feature>
<dbReference type="AlphaFoldDB" id="A0A9P4S7D7"/>
<name>A0A9P4S7D7_9PEZI</name>
<dbReference type="InterPro" id="IPR019013">
    <property type="entry name" value="Vma21"/>
</dbReference>
<keyword evidence="4 6" id="KW-0472">Membrane</keyword>
<keyword evidence="9" id="KW-1185">Reference proteome</keyword>
<dbReference type="EMBL" id="MU006103">
    <property type="protein sequence ID" value="KAF2836403.1"/>
    <property type="molecule type" value="Genomic_DNA"/>
</dbReference>
<evidence type="ECO:0000256" key="4">
    <source>
        <dbReference type="ARBA" id="ARBA00023136"/>
    </source>
</evidence>
<feature type="transmembrane region" description="Helical" evidence="6">
    <location>
        <begin position="40"/>
        <end position="61"/>
    </location>
</feature>
<evidence type="ECO:0008006" key="10">
    <source>
        <dbReference type="Google" id="ProtNLM"/>
    </source>
</evidence>
<accession>A0A9P4S7D7</accession>
<sequence>MARPVFTDAKISSSVKEDHAAPPSRSSEKSNITPAVPAPVIFKLLAFTFAMITLPIGSFFFTRDYVFRGNTTFAGGFAAIMANMVLIGYVIVAMKEDQSDRMAEEKQRKSK</sequence>
<evidence type="ECO:0000256" key="3">
    <source>
        <dbReference type="ARBA" id="ARBA00022989"/>
    </source>
</evidence>